<dbReference type="InterPro" id="IPR036390">
    <property type="entry name" value="WH_DNA-bd_sf"/>
</dbReference>
<organism evidence="7 8">
    <name type="scientific">Nocardia acididurans</name>
    <dbReference type="NCBI Taxonomy" id="2802282"/>
    <lineage>
        <taxon>Bacteria</taxon>
        <taxon>Bacillati</taxon>
        <taxon>Actinomycetota</taxon>
        <taxon>Actinomycetes</taxon>
        <taxon>Mycobacteriales</taxon>
        <taxon>Nocardiaceae</taxon>
        <taxon>Nocardia</taxon>
    </lineage>
</organism>
<evidence type="ECO:0000259" key="6">
    <source>
        <dbReference type="PROSITE" id="PS50931"/>
    </source>
</evidence>
<keyword evidence="5" id="KW-0804">Transcription</keyword>
<protein>
    <submittedName>
        <fullName evidence="7">LysR family transcriptional regulator</fullName>
    </submittedName>
</protein>
<accession>A0ABS1M021</accession>
<dbReference type="PROSITE" id="PS50931">
    <property type="entry name" value="HTH_LYSR"/>
    <property type="match status" value="1"/>
</dbReference>
<feature type="domain" description="HTH lysR-type" evidence="6">
    <location>
        <begin position="3"/>
        <end position="60"/>
    </location>
</feature>
<dbReference type="PANTHER" id="PTHR30346">
    <property type="entry name" value="TRANSCRIPTIONAL DUAL REGULATOR HCAR-RELATED"/>
    <property type="match status" value="1"/>
</dbReference>
<evidence type="ECO:0000313" key="7">
    <source>
        <dbReference type="EMBL" id="MBL1073134.1"/>
    </source>
</evidence>
<dbReference type="Gene3D" id="3.40.190.10">
    <property type="entry name" value="Periplasmic binding protein-like II"/>
    <property type="match status" value="2"/>
</dbReference>
<evidence type="ECO:0000313" key="8">
    <source>
        <dbReference type="Proteomes" id="UP000602198"/>
    </source>
</evidence>
<dbReference type="CDD" id="cd08414">
    <property type="entry name" value="PBP2_LTTR_aromatics_like"/>
    <property type="match status" value="1"/>
</dbReference>
<dbReference type="InterPro" id="IPR036388">
    <property type="entry name" value="WH-like_DNA-bd_sf"/>
</dbReference>
<gene>
    <name evidence="7" type="ORF">JK358_01865</name>
</gene>
<proteinExistence type="inferred from homology"/>
<dbReference type="Pfam" id="PF03466">
    <property type="entry name" value="LysR_substrate"/>
    <property type="match status" value="1"/>
</dbReference>
<keyword evidence="3" id="KW-0238">DNA-binding</keyword>
<sequence>MDIDTRLLRYFVAVAEEGHLTRAARRLYVSQPALTKQIKLLEQQLGVELFIRSRTGMTLTEPGRIFAAHAPHLLTGWDRMLRETKSGASHAARVLRVGFIASAAIEFTPRIVEAFHAAQPGWRLELREFGWLDPTAGLADGDVDAALVRYPFPGHENYRSEILFTEPRWIALPETHPLAGRAEIEFRDLWDQPFVAAPAESGWWRDFWMGLDERPADTAVIGAISHSTDEWLTAIGNGFGISFTPASSARFYPRPGIAYRPVRGIGPSRAAVAWPSGSEPGAAVRTFIDCCLRVCATGRDEDTSTR</sequence>
<evidence type="ECO:0000256" key="5">
    <source>
        <dbReference type="ARBA" id="ARBA00023163"/>
    </source>
</evidence>
<dbReference type="InterPro" id="IPR005119">
    <property type="entry name" value="LysR_subst-bd"/>
</dbReference>
<keyword evidence="2" id="KW-0805">Transcription regulation</keyword>
<dbReference type="SUPFAM" id="SSF46785">
    <property type="entry name" value="Winged helix' DNA-binding domain"/>
    <property type="match status" value="1"/>
</dbReference>
<dbReference type="PANTHER" id="PTHR30346:SF0">
    <property type="entry name" value="HCA OPERON TRANSCRIPTIONAL ACTIVATOR HCAR"/>
    <property type="match status" value="1"/>
</dbReference>
<dbReference type="EMBL" id="JAERRJ010000001">
    <property type="protein sequence ID" value="MBL1073134.1"/>
    <property type="molecule type" value="Genomic_DNA"/>
</dbReference>
<dbReference type="PRINTS" id="PR00039">
    <property type="entry name" value="HTHLYSR"/>
</dbReference>
<dbReference type="InterPro" id="IPR000847">
    <property type="entry name" value="LysR_HTH_N"/>
</dbReference>
<reference evidence="7 8" key="1">
    <citation type="submission" date="2021-01" db="EMBL/GenBank/DDBJ databases">
        <title>WGS of actinomycetes isolated from Thailand.</title>
        <authorList>
            <person name="Thawai C."/>
        </authorList>
    </citation>
    <scope>NUCLEOTIDE SEQUENCE [LARGE SCALE GENOMIC DNA]</scope>
    <source>
        <strain evidence="7 8">LPG 2</strain>
    </source>
</reference>
<evidence type="ECO:0000256" key="4">
    <source>
        <dbReference type="ARBA" id="ARBA00023159"/>
    </source>
</evidence>
<comment type="similarity">
    <text evidence="1">Belongs to the LysR transcriptional regulatory family.</text>
</comment>
<dbReference type="Gene3D" id="1.10.10.10">
    <property type="entry name" value="Winged helix-like DNA-binding domain superfamily/Winged helix DNA-binding domain"/>
    <property type="match status" value="1"/>
</dbReference>
<keyword evidence="8" id="KW-1185">Reference proteome</keyword>
<evidence type="ECO:0000256" key="2">
    <source>
        <dbReference type="ARBA" id="ARBA00023015"/>
    </source>
</evidence>
<name>A0ABS1M021_9NOCA</name>
<dbReference type="Proteomes" id="UP000602198">
    <property type="component" value="Unassembled WGS sequence"/>
</dbReference>
<evidence type="ECO:0000256" key="1">
    <source>
        <dbReference type="ARBA" id="ARBA00009437"/>
    </source>
</evidence>
<dbReference type="RefSeq" id="WP_201942649.1">
    <property type="nucleotide sequence ID" value="NZ_JAERRJ010000001.1"/>
</dbReference>
<dbReference type="Pfam" id="PF00126">
    <property type="entry name" value="HTH_1"/>
    <property type="match status" value="1"/>
</dbReference>
<dbReference type="SUPFAM" id="SSF53850">
    <property type="entry name" value="Periplasmic binding protein-like II"/>
    <property type="match status" value="1"/>
</dbReference>
<evidence type="ECO:0000256" key="3">
    <source>
        <dbReference type="ARBA" id="ARBA00023125"/>
    </source>
</evidence>
<keyword evidence="4" id="KW-0010">Activator</keyword>
<comment type="caution">
    <text evidence="7">The sequence shown here is derived from an EMBL/GenBank/DDBJ whole genome shotgun (WGS) entry which is preliminary data.</text>
</comment>